<comment type="subunit">
    <text evidence="5">Heterodimer of a large and a small subunit.</text>
</comment>
<reference evidence="18 19" key="1">
    <citation type="journal article" date="2014" name="Syst. Appl. Microbiol.">
        <title>Complete genomes of freshwater sulfur oxidizers Sulfuricella denitrificans skB26 and Sulfuritalea hydrogenivorans sk43H: genetic insights into the sulfur oxidation pathway of betaproteobacteria.</title>
        <authorList>
            <person name="Watanabe T."/>
            <person name="Kojima H."/>
            <person name="Fukui M."/>
        </authorList>
    </citation>
    <scope>NUCLEOTIDE SEQUENCE [LARGE SCALE GENOMIC DNA]</scope>
    <source>
        <strain evidence="18">DSM22779</strain>
    </source>
</reference>
<sequence>MGNMNDIFDTDRKTLQDVEQRLEMPRREFLQFCATLAVTMGLPSGAEAAVAKAIESAKRPSVIWLHFQECTGCSESLLRAEHPTLEKLILDVISLDYHETLMAAAGHQAEAARKDAMKANKGKYVLVVEGAIPTKNNGIYCKIGGHTAIDLVKECAADAAAVIAIGSCASWGGMPSTIPSISGADSSPTGSVGVSEILGRVVPTIPGCPPNPYNFLATVVHFLTFGKLPEVDKLGRPKFAYSRLIHENCERRAHFDAGRFAMEFGDAGHRQGYCLYKLGCKGPETYANCSTLGFGDAGENNWPVGCGHPCIGCTEKGVGFQKPIHQVAKMLNVTPPLQYPRIVEEQGKAASFASAAAVAAVAGAAAGAAIMLTRNLGLSHAAEEAERAKDAGKPSADKAGV</sequence>
<evidence type="ECO:0000256" key="5">
    <source>
        <dbReference type="ARBA" id="ARBA00011771"/>
    </source>
</evidence>
<keyword evidence="7 15" id="KW-0004">4Fe-4S</keyword>
<feature type="binding site" evidence="15">
    <location>
        <position position="280"/>
    </location>
    <ligand>
        <name>[4Fe-4S] cluster</name>
        <dbReference type="ChEBI" id="CHEBI:49883"/>
        <label>2</label>
    </ligand>
</feature>
<feature type="binding site" evidence="15">
    <location>
        <position position="168"/>
    </location>
    <ligand>
        <name>[4Fe-4S] cluster</name>
        <dbReference type="ChEBI" id="CHEBI:49883"/>
        <label>1</label>
    </ligand>
</feature>
<evidence type="ECO:0000259" key="17">
    <source>
        <dbReference type="Pfam" id="PF14720"/>
    </source>
</evidence>
<dbReference type="GO" id="GO:0033748">
    <property type="term" value="F:hydrogenase (acceptor) activity"/>
    <property type="evidence" value="ECO:0007669"/>
    <property type="project" value="UniProtKB-EC"/>
</dbReference>
<evidence type="ECO:0000256" key="7">
    <source>
        <dbReference type="ARBA" id="ARBA00022485"/>
    </source>
</evidence>
<evidence type="ECO:0000256" key="6">
    <source>
        <dbReference type="ARBA" id="ARBA00012082"/>
    </source>
</evidence>
<evidence type="ECO:0000256" key="8">
    <source>
        <dbReference type="ARBA" id="ARBA00022723"/>
    </source>
</evidence>
<accession>W0SGE9</accession>
<dbReference type="GO" id="GO:0051538">
    <property type="term" value="F:3 iron, 4 sulfur cluster binding"/>
    <property type="evidence" value="ECO:0007669"/>
    <property type="project" value="UniProtKB-KW"/>
</dbReference>
<feature type="binding site" evidence="15">
    <location>
        <position position="310"/>
    </location>
    <ligand>
        <name>[3Fe-4S] cluster</name>
        <dbReference type="ChEBI" id="CHEBI:21137"/>
    </ligand>
</feature>
<dbReference type="GO" id="GO:0016020">
    <property type="term" value="C:membrane"/>
    <property type="evidence" value="ECO:0007669"/>
    <property type="project" value="TreeGrafter"/>
</dbReference>
<evidence type="ECO:0000256" key="4">
    <source>
        <dbReference type="ARBA" id="ARBA00006605"/>
    </source>
</evidence>
<dbReference type="HOGENOM" id="CLU_046107_0_1_4"/>
<comment type="cofactor">
    <cofactor evidence="2">
        <name>[4Fe-4S] cluster</name>
        <dbReference type="ChEBI" id="CHEBI:49883"/>
    </cofactor>
</comment>
<dbReference type="InterPro" id="IPR037024">
    <property type="entry name" value="NiFe_Hase_small_N_sf"/>
</dbReference>
<comment type="cofactor">
    <cofactor evidence="1">
        <name>[3Fe-4S] cluster</name>
        <dbReference type="ChEBI" id="CHEBI:21137"/>
    </cofactor>
</comment>
<comment type="subcellular location">
    <subcellularLocation>
        <location evidence="3">Cell envelope</location>
    </subcellularLocation>
</comment>
<feature type="binding site" evidence="15">
    <location>
        <position position="289"/>
    </location>
    <ligand>
        <name>[3Fe-4S] cluster</name>
        <dbReference type="ChEBI" id="CHEBI:21137"/>
    </ligand>
</feature>
<evidence type="ECO:0000256" key="15">
    <source>
        <dbReference type="PIRSR" id="PIRSR000310-1"/>
    </source>
</evidence>
<feature type="domain" description="NADH:ubiquinone oxidoreductase-like 20kDa subunit" evidence="16">
    <location>
        <begin position="70"/>
        <end position="221"/>
    </location>
</feature>
<evidence type="ECO:0000256" key="2">
    <source>
        <dbReference type="ARBA" id="ARBA00001966"/>
    </source>
</evidence>
<feature type="binding site" evidence="15">
    <location>
        <position position="274"/>
    </location>
    <ligand>
        <name>[4Fe-4S] cluster</name>
        <dbReference type="ChEBI" id="CHEBI:49883"/>
        <label>2</label>
    </ligand>
</feature>
<dbReference type="GO" id="GO:0044569">
    <property type="term" value="C:[Ni-Fe] hydrogenase complex"/>
    <property type="evidence" value="ECO:0007669"/>
    <property type="project" value="TreeGrafter"/>
</dbReference>
<evidence type="ECO:0000256" key="3">
    <source>
        <dbReference type="ARBA" id="ARBA00004196"/>
    </source>
</evidence>
<keyword evidence="8 15" id="KW-0479">Metal-binding</keyword>
<keyword evidence="12 15" id="KW-0411">Iron-sulfur</keyword>
<feature type="binding site" evidence="15">
    <location>
        <position position="313"/>
    </location>
    <ligand>
        <name>[3Fe-4S] cluster</name>
        <dbReference type="ChEBI" id="CHEBI:21137"/>
    </ligand>
</feature>
<keyword evidence="19" id="KW-1185">Reference proteome</keyword>
<dbReference type="InterPro" id="IPR006137">
    <property type="entry name" value="NADH_UbQ_OxRdtase-like_20kDa"/>
</dbReference>
<feature type="binding site" evidence="15">
    <location>
        <position position="249"/>
    </location>
    <ligand>
        <name>[4Fe-4S] cluster</name>
        <dbReference type="ChEBI" id="CHEBI:49883"/>
        <label>2</label>
    </ligand>
</feature>
<dbReference type="InterPro" id="IPR027394">
    <property type="entry name" value="Cytochrome-c3_hydrogenase_C"/>
</dbReference>
<evidence type="ECO:0000313" key="18">
    <source>
        <dbReference type="EMBL" id="BAO29825.1"/>
    </source>
</evidence>
<dbReference type="Gene3D" id="3.40.50.700">
    <property type="entry name" value="NADH:ubiquinone oxidoreductase-like, 20kDa subunit"/>
    <property type="match status" value="1"/>
</dbReference>
<dbReference type="GO" id="GO:0009055">
    <property type="term" value="F:electron transfer activity"/>
    <property type="evidence" value="ECO:0007669"/>
    <property type="project" value="TreeGrafter"/>
</dbReference>
<dbReference type="Pfam" id="PF01058">
    <property type="entry name" value="Oxidored_q6"/>
    <property type="match status" value="1"/>
</dbReference>
<comment type="catalytic activity">
    <reaction evidence="14">
        <text>H2 + A = AH2</text>
        <dbReference type="Rhea" id="RHEA:12116"/>
        <dbReference type="ChEBI" id="CHEBI:13193"/>
        <dbReference type="ChEBI" id="CHEBI:17499"/>
        <dbReference type="ChEBI" id="CHEBI:18276"/>
        <dbReference type="EC" id="1.12.99.6"/>
    </reaction>
</comment>
<dbReference type="KEGG" id="shd:SUTH_02034"/>
<feature type="binding site" evidence="15">
    <location>
        <position position="73"/>
    </location>
    <ligand>
        <name>[4Fe-4S] cluster</name>
        <dbReference type="ChEBI" id="CHEBI:49883"/>
        <label>1</label>
    </ligand>
</feature>
<evidence type="ECO:0000256" key="1">
    <source>
        <dbReference type="ARBA" id="ARBA00001927"/>
    </source>
</evidence>
<dbReference type="PANTHER" id="PTHR30013:SF7">
    <property type="entry name" value="HYDROGENASE-2 SMALL CHAIN"/>
    <property type="match status" value="1"/>
</dbReference>
<dbReference type="GO" id="GO:0030313">
    <property type="term" value="C:cell envelope"/>
    <property type="evidence" value="ECO:0007669"/>
    <property type="project" value="UniProtKB-SubCell"/>
</dbReference>
<proteinExistence type="inferred from homology"/>
<keyword evidence="9" id="KW-0732">Signal</keyword>
<dbReference type="RefSeq" id="WP_171817351.1">
    <property type="nucleotide sequence ID" value="NZ_AP012547.1"/>
</dbReference>
<dbReference type="PRINTS" id="PR00614">
    <property type="entry name" value="NIHGNASESMLL"/>
</dbReference>
<dbReference type="Gene3D" id="4.10.480.10">
    <property type="entry name" value="Cytochrome-c3 hydrogenase, C-terminal domain"/>
    <property type="match status" value="1"/>
</dbReference>
<feature type="domain" description="Cytochrome-c3 hydrogenase C-terminal" evidence="17">
    <location>
        <begin position="241"/>
        <end position="320"/>
    </location>
</feature>
<dbReference type="GO" id="GO:0009375">
    <property type="term" value="C:ferredoxin hydrogenase complex"/>
    <property type="evidence" value="ECO:0007669"/>
    <property type="project" value="InterPro"/>
</dbReference>
<dbReference type="EMBL" id="AP012547">
    <property type="protein sequence ID" value="BAO29825.1"/>
    <property type="molecule type" value="Genomic_DNA"/>
</dbReference>
<dbReference type="InterPro" id="IPR037148">
    <property type="entry name" value="NiFe-Hase_small_C_sf"/>
</dbReference>
<dbReference type="GO" id="GO:0008901">
    <property type="term" value="F:ferredoxin hydrogenase activity"/>
    <property type="evidence" value="ECO:0007669"/>
    <property type="project" value="InterPro"/>
</dbReference>
<dbReference type="SUPFAM" id="SSF56770">
    <property type="entry name" value="HydA/Nqo6-like"/>
    <property type="match status" value="1"/>
</dbReference>
<evidence type="ECO:0000256" key="13">
    <source>
        <dbReference type="ARBA" id="ARBA00023291"/>
    </source>
</evidence>
<dbReference type="GO" id="GO:0009061">
    <property type="term" value="P:anaerobic respiration"/>
    <property type="evidence" value="ECO:0007669"/>
    <property type="project" value="TreeGrafter"/>
</dbReference>
<evidence type="ECO:0000259" key="16">
    <source>
        <dbReference type="Pfam" id="PF01058"/>
    </source>
</evidence>
<name>W0SGE9_9PROT</name>
<dbReference type="NCBIfam" id="TIGR00391">
    <property type="entry name" value="hydA"/>
    <property type="match status" value="1"/>
</dbReference>
<dbReference type="AlphaFoldDB" id="W0SGE9"/>
<evidence type="ECO:0000256" key="10">
    <source>
        <dbReference type="ARBA" id="ARBA00023002"/>
    </source>
</evidence>
<dbReference type="InterPro" id="IPR001821">
    <property type="entry name" value="NiFe_hydrogenase_ssu"/>
</dbReference>
<dbReference type="EC" id="1.12.99.6" evidence="6"/>
<dbReference type="Pfam" id="PF14720">
    <property type="entry name" value="NiFe_hyd_SSU_C"/>
    <property type="match status" value="1"/>
</dbReference>
<dbReference type="Proteomes" id="UP000031637">
    <property type="component" value="Chromosome"/>
</dbReference>
<organism evidence="18 19">
    <name type="scientific">Sulfuritalea hydrogenivorans sk43H</name>
    <dbReference type="NCBI Taxonomy" id="1223802"/>
    <lineage>
        <taxon>Bacteria</taxon>
        <taxon>Pseudomonadati</taxon>
        <taxon>Pseudomonadota</taxon>
        <taxon>Betaproteobacteria</taxon>
        <taxon>Nitrosomonadales</taxon>
        <taxon>Sterolibacteriaceae</taxon>
        <taxon>Sulfuritalea</taxon>
    </lineage>
</organism>
<dbReference type="InterPro" id="IPR006311">
    <property type="entry name" value="TAT_signal"/>
</dbReference>
<evidence type="ECO:0000256" key="14">
    <source>
        <dbReference type="ARBA" id="ARBA00048757"/>
    </source>
</evidence>
<feature type="binding site" evidence="15">
    <location>
        <position position="208"/>
    </location>
    <ligand>
        <name>[4Fe-4S] cluster</name>
        <dbReference type="ChEBI" id="CHEBI:49883"/>
        <label>1</label>
    </ligand>
</feature>
<evidence type="ECO:0000313" key="19">
    <source>
        <dbReference type="Proteomes" id="UP000031637"/>
    </source>
</evidence>
<evidence type="ECO:0000256" key="11">
    <source>
        <dbReference type="ARBA" id="ARBA00023004"/>
    </source>
</evidence>
<feature type="binding site" evidence="15">
    <location>
        <position position="70"/>
    </location>
    <ligand>
        <name>[4Fe-4S] cluster</name>
        <dbReference type="ChEBI" id="CHEBI:49883"/>
        <label>1</label>
    </ligand>
</feature>
<dbReference type="PROSITE" id="PS51318">
    <property type="entry name" value="TAT"/>
    <property type="match status" value="1"/>
</dbReference>
<dbReference type="PANTHER" id="PTHR30013">
    <property type="entry name" value="NIFE / NIFESE HYDROGENASE SMALL SUBUNIT FAMILY MEMBER"/>
    <property type="match status" value="1"/>
</dbReference>
<protein>
    <recommendedName>
        <fullName evidence="6">hydrogenase (acceptor)</fullName>
        <ecNumber evidence="6">1.12.99.6</ecNumber>
    </recommendedName>
</protein>
<dbReference type="GO" id="GO:0051539">
    <property type="term" value="F:4 iron, 4 sulfur cluster binding"/>
    <property type="evidence" value="ECO:0007669"/>
    <property type="project" value="UniProtKB-KW"/>
</dbReference>
<feature type="binding site" evidence="15">
    <location>
        <position position="246"/>
    </location>
    <ligand>
        <name>[4Fe-4S] cluster</name>
        <dbReference type="ChEBI" id="CHEBI:49883"/>
        <label>2</label>
    </ligand>
</feature>
<keyword evidence="10" id="KW-0560">Oxidoreductase</keyword>
<evidence type="ECO:0000256" key="12">
    <source>
        <dbReference type="ARBA" id="ARBA00023014"/>
    </source>
</evidence>
<evidence type="ECO:0000256" key="9">
    <source>
        <dbReference type="ARBA" id="ARBA00022729"/>
    </source>
</evidence>
<comment type="similarity">
    <text evidence="4">Belongs to the [NiFe]/[NiFeSe] hydrogenase small subunit family.</text>
</comment>
<keyword evidence="11 15" id="KW-0408">Iron</keyword>
<dbReference type="GO" id="GO:0046872">
    <property type="term" value="F:metal ion binding"/>
    <property type="evidence" value="ECO:0007669"/>
    <property type="project" value="UniProtKB-KW"/>
</dbReference>
<keyword evidence="13 15" id="KW-0003">3Fe-4S</keyword>
<dbReference type="PIRSF" id="PIRSF000310">
    <property type="entry name" value="NiFe_hyd_ssu"/>
    <property type="match status" value="1"/>
</dbReference>
<dbReference type="STRING" id="1223802.SUTH_02034"/>
<gene>
    <name evidence="18" type="ORF">SUTH_02034</name>
</gene>